<feature type="binding site" evidence="11">
    <location>
        <position position="168"/>
    </location>
    <ligand>
        <name>CTP</name>
        <dbReference type="ChEBI" id="CHEBI:37563"/>
    </ligand>
</feature>
<comment type="cofactor">
    <cofactor evidence="1 11">
        <name>Mg(2+)</name>
        <dbReference type="ChEBI" id="CHEBI:18420"/>
    </cofactor>
</comment>
<dbReference type="Pfam" id="PF12627">
    <property type="entry name" value="PolyA_pol_RNAbd"/>
    <property type="match status" value="1"/>
</dbReference>
<dbReference type="InterPro" id="IPR023068">
    <property type="entry name" value="CCA-adding_enz_firmicutes"/>
</dbReference>
<comment type="subunit">
    <text evidence="11">Homodimer.</text>
</comment>
<evidence type="ECO:0000259" key="12">
    <source>
        <dbReference type="Pfam" id="PF01743"/>
    </source>
</evidence>
<feature type="domain" description="Poly A polymerase head" evidence="12">
    <location>
        <begin position="28"/>
        <end position="147"/>
    </location>
</feature>
<comment type="catalytic activity">
    <reaction evidence="11">
        <text>a tRNA precursor + 2 CTP + ATP = a tRNA with a 3' CCA end + 3 diphosphate</text>
        <dbReference type="Rhea" id="RHEA:14433"/>
        <dbReference type="Rhea" id="RHEA-COMP:10465"/>
        <dbReference type="Rhea" id="RHEA-COMP:10468"/>
        <dbReference type="ChEBI" id="CHEBI:30616"/>
        <dbReference type="ChEBI" id="CHEBI:33019"/>
        <dbReference type="ChEBI" id="CHEBI:37563"/>
        <dbReference type="ChEBI" id="CHEBI:74896"/>
        <dbReference type="ChEBI" id="CHEBI:83071"/>
        <dbReference type="EC" id="2.7.7.72"/>
    </reaction>
</comment>
<evidence type="ECO:0000256" key="9">
    <source>
        <dbReference type="ARBA" id="ARBA00022842"/>
    </source>
</evidence>
<accession>A0A917JIL9</accession>
<dbReference type="GO" id="GO:0042245">
    <property type="term" value="P:RNA repair"/>
    <property type="evidence" value="ECO:0007669"/>
    <property type="project" value="UniProtKB-KW"/>
</dbReference>
<protein>
    <recommendedName>
        <fullName evidence="11">CCA-adding enzyme</fullName>
        <ecNumber evidence="11">2.7.7.72</ecNumber>
    </recommendedName>
    <alternativeName>
        <fullName evidence="11">CCA tRNA nucleotidyltransferase</fullName>
    </alternativeName>
    <alternativeName>
        <fullName evidence="11">tRNA CCA-pyrophosphorylase</fullName>
    </alternativeName>
    <alternativeName>
        <fullName evidence="11">tRNA adenylyl-/cytidylyl- transferase</fullName>
    </alternativeName>
    <alternativeName>
        <fullName evidence="11">tRNA nucleotidyltransferase</fullName>
    </alternativeName>
    <alternativeName>
        <fullName evidence="11">tRNA-NT</fullName>
    </alternativeName>
</protein>
<proteinExistence type="inferred from homology"/>
<feature type="binding site" evidence="11">
    <location>
        <position position="47"/>
    </location>
    <ligand>
        <name>Mg(2+)</name>
        <dbReference type="ChEBI" id="CHEBI:18420"/>
    </ligand>
</feature>
<evidence type="ECO:0000256" key="6">
    <source>
        <dbReference type="ARBA" id="ARBA00022741"/>
    </source>
</evidence>
<evidence type="ECO:0000256" key="2">
    <source>
        <dbReference type="ARBA" id="ARBA00022679"/>
    </source>
</evidence>
<comment type="similarity">
    <text evidence="11">Belongs to the tRNA nucleotidyltransferase/poly(A) polymerase family. Bacterial CCA-adding enzyme type 3 subfamily.</text>
</comment>
<keyword evidence="6 11" id="KW-0547">Nucleotide-binding</keyword>
<dbReference type="SUPFAM" id="SSF81891">
    <property type="entry name" value="Poly A polymerase C-terminal region-like"/>
    <property type="match status" value="1"/>
</dbReference>
<dbReference type="Pfam" id="PF01743">
    <property type="entry name" value="PolyA_pol"/>
    <property type="match status" value="1"/>
</dbReference>
<dbReference type="Gene3D" id="1.20.58.560">
    <property type="match status" value="1"/>
</dbReference>
<feature type="binding site" evidence="11">
    <location>
        <position position="45"/>
    </location>
    <ligand>
        <name>Mg(2+)</name>
        <dbReference type="ChEBI" id="CHEBI:18420"/>
    </ligand>
</feature>
<dbReference type="InterPro" id="IPR002646">
    <property type="entry name" value="PolA_pol_head_dom"/>
</dbReference>
<dbReference type="InterPro" id="IPR032810">
    <property type="entry name" value="CCA-adding_enz_C"/>
</dbReference>
<reference evidence="15" key="1">
    <citation type="journal article" date="2014" name="Int. J. Syst. Evol. Microbiol.">
        <title>Complete genome sequence of Corynebacterium casei LMG S-19264T (=DSM 44701T), isolated from a smear-ripened cheese.</title>
        <authorList>
            <consortium name="US DOE Joint Genome Institute (JGI-PGF)"/>
            <person name="Walter F."/>
            <person name="Albersmeier A."/>
            <person name="Kalinowski J."/>
            <person name="Ruckert C."/>
        </authorList>
    </citation>
    <scope>NUCLEOTIDE SEQUENCE</scope>
    <source>
        <strain evidence="15">CCM 8433</strain>
    </source>
</reference>
<dbReference type="PANTHER" id="PTHR46173:SF1">
    <property type="entry name" value="CCA TRNA NUCLEOTIDYLTRANSFERASE 1, MITOCHONDRIAL"/>
    <property type="match status" value="1"/>
</dbReference>
<gene>
    <name evidence="11 15" type="primary">cca</name>
    <name evidence="15" type="ORF">GCM10011482_24510</name>
</gene>
<keyword evidence="3 11" id="KW-0819">tRNA processing</keyword>
<keyword evidence="8 11" id="KW-0067">ATP-binding</keyword>
<evidence type="ECO:0000259" key="14">
    <source>
        <dbReference type="Pfam" id="PF13735"/>
    </source>
</evidence>
<keyword evidence="16" id="KW-1185">Reference proteome</keyword>
<dbReference type="EC" id="2.7.7.72" evidence="11"/>
<dbReference type="SUPFAM" id="SSF81301">
    <property type="entry name" value="Nucleotidyltransferase"/>
    <property type="match status" value="1"/>
</dbReference>
<dbReference type="InterPro" id="IPR043519">
    <property type="entry name" value="NT_sf"/>
</dbReference>
<dbReference type="Proteomes" id="UP000622610">
    <property type="component" value="Unassembled WGS sequence"/>
</dbReference>
<feature type="binding site" evidence="11">
    <location>
        <position position="162"/>
    </location>
    <ligand>
        <name>ATP</name>
        <dbReference type="ChEBI" id="CHEBI:30616"/>
    </ligand>
</feature>
<dbReference type="GO" id="GO:0005524">
    <property type="term" value="F:ATP binding"/>
    <property type="evidence" value="ECO:0007669"/>
    <property type="project" value="UniProtKB-UniRule"/>
</dbReference>
<reference evidence="15" key="2">
    <citation type="submission" date="2020-09" db="EMBL/GenBank/DDBJ databases">
        <authorList>
            <person name="Sun Q."/>
            <person name="Sedlacek I."/>
        </authorList>
    </citation>
    <scope>NUCLEOTIDE SEQUENCE</scope>
    <source>
        <strain evidence="15">CCM 8433</strain>
    </source>
</reference>
<dbReference type="CDD" id="cd05398">
    <property type="entry name" value="NT_ClassII-CCAase"/>
    <property type="match status" value="1"/>
</dbReference>
<evidence type="ECO:0000256" key="7">
    <source>
        <dbReference type="ARBA" id="ARBA00022800"/>
    </source>
</evidence>
<organism evidence="15 16">
    <name type="scientific">Enterococcus alcedinis</name>
    <dbReference type="NCBI Taxonomy" id="1274384"/>
    <lineage>
        <taxon>Bacteria</taxon>
        <taxon>Bacillati</taxon>
        <taxon>Bacillota</taxon>
        <taxon>Bacilli</taxon>
        <taxon>Lactobacillales</taxon>
        <taxon>Enterococcaceae</taxon>
        <taxon>Enterococcus</taxon>
    </lineage>
</organism>
<dbReference type="GO" id="GO:0004810">
    <property type="term" value="F:CCA tRNA nucleotidyltransferase activity"/>
    <property type="evidence" value="ECO:0007669"/>
    <property type="project" value="UniProtKB-UniRule"/>
</dbReference>
<dbReference type="GO" id="GO:0000049">
    <property type="term" value="F:tRNA binding"/>
    <property type="evidence" value="ECO:0007669"/>
    <property type="project" value="UniProtKB-UniRule"/>
</dbReference>
<evidence type="ECO:0000313" key="15">
    <source>
        <dbReference type="EMBL" id="GGI66797.1"/>
    </source>
</evidence>
<feature type="binding site" evidence="11">
    <location>
        <position position="35"/>
    </location>
    <ligand>
        <name>CTP</name>
        <dbReference type="ChEBI" id="CHEBI:37563"/>
    </ligand>
</feature>
<dbReference type="Gene3D" id="1.10.246.80">
    <property type="match status" value="1"/>
</dbReference>
<comment type="catalytic activity">
    <reaction evidence="11">
        <text>a tRNA with a 3' CCA end + 2 CTP + ATP = a tRNA with a 3' CCACCA end + 3 diphosphate</text>
        <dbReference type="Rhea" id="RHEA:76235"/>
        <dbReference type="Rhea" id="RHEA-COMP:10468"/>
        <dbReference type="Rhea" id="RHEA-COMP:18655"/>
        <dbReference type="ChEBI" id="CHEBI:30616"/>
        <dbReference type="ChEBI" id="CHEBI:33019"/>
        <dbReference type="ChEBI" id="CHEBI:37563"/>
        <dbReference type="ChEBI" id="CHEBI:83071"/>
        <dbReference type="ChEBI" id="CHEBI:195187"/>
    </reaction>
</comment>
<keyword evidence="4 11" id="KW-0548">Nucleotidyltransferase</keyword>
<feature type="binding site" evidence="11">
    <location>
        <position position="168"/>
    </location>
    <ligand>
        <name>ATP</name>
        <dbReference type="ChEBI" id="CHEBI:30616"/>
    </ligand>
</feature>
<dbReference type="Gene3D" id="1.10.110.30">
    <property type="match status" value="1"/>
</dbReference>
<dbReference type="InterPro" id="IPR032828">
    <property type="entry name" value="PolyA_RNA-bd"/>
</dbReference>
<feature type="binding site" evidence="11">
    <location>
        <position position="32"/>
    </location>
    <ligand>
        <name>CTP</name>
        <dbReference type="ChEBI" id="CHEBI:37563"/>
    </ligand>
</feature>
<evidence type="ECO:0000256" key="10">
    <source>
        <dbReference type="ARBA" id="ARBA00022884"/>
    </source>
</evidence>
<keyword evidence="7 11" id="KW-0692">RNA repair</keyword>
<feature type="binding site" evidence="11">
    <location>
        <position position="35"/>
    </location>
    <ligand>
        <name>ATP</name>
        <dbReference type="ChEBI" id="CHEBI:30616"/>
    </ligand>
</feature>
<dbReference type="Pfam" id="PF13735">
    <property type="entry name" value="tRNA_NucTran2_2"/>
    <property type="match status" value="1"/>
</dbReference>
<sequence length="406" mass="46878">MKLTQLPREFEQALPILKKIEAAGYEGYFVGGSVRDVLLGQSIHDVDIATSAFPAEIKSIFPRTIDVGIEHGTVLVLSDEENYEITTFRTESTYQDFRRPDHVEFVRSLEEDLKRRDFTINAFALKEDGTIVDLFNGLSDLENQVLRAVGNPYERFHEDALRMMRGLRFVSQLGFTLEEKTKESIIENHALLEKISIERITIEFVKLLLGKNRKLGVEMFLETKCYAYCPELKGRSEQLRLFSELPTFQLTNEVQAWVLLIDQLGIEVTDIRAFLKTWKCSNQLIRQVQQAFKGLQWRKKSDYSQELLYDLKKESIIIVESLLPYFELENQAAVAIENYEQLPIHALTDLAVNGNDLMNYYQKKGGKWLKEALEVCETAVLNGKTVNDTESLYSYLDSYFPHLIEE</sequence>
<comment type="caution">
    <text evidence="15">The sequence shown here is derived from an EMBL/GenBank/DDBJ whole genome shotgun (WGS) entry which is preliminary data.</text>
</comment>
<evidence type="ECO:0000256" key="5">
    <source>
        <dbReference type="ARBA" id="ARBA00022723"/>
    </source>
</evidence>
<feature type="domain" description="CCA-adding enzyme C-terminal" evidence="14">
    <location>
        <begin position="248"/>
        <end position="394"/>
    </location>
</feature>
<feature type="binding site" evidence="11">
    <location>
        <position position="116"/>
    </location>
    <ligand>
        <name>ATP</name>
        <dbReference type="ChEBI" id="CHEBI:30616"/>
    </ligand>
</feature>
<evidence type="ECO:0000256" key="3">
    <source>
        <dbReference type="ARBA" id="ARBA00022694"/>
    </source>
</evidence>
<feature type="binding site" evidence="11">
    <location>
        <position position="165"/>
    </location>
    <ligand>
        <name>ATP</name>
        <dbReference type="ChEBI" id="CHEBI:30616"/>
    </ligand>
</feature>
<dbReference type="InterPro" id="IPR050264">
    <property type="entry name" value="Bact_CCA-adding_enz_type3_sf"/>
</dbReference>
<evidence type="ECO:0000256" key="4">
    <source>
        <dbReference type="ARBA" id="ARBA00022695"/>
    </source>
</evidence>
<feature type="binding site" evidence="11">
    <location>
        <position position="159"/>
    </location>
    <ligand>
        <name>CTP</name>
        <dbReference type="ChEBI" id="CHEBI:37563"/>
    </ligand>
</feature>
<dbReference type="GO" id="GO:0000287">
    <property type="term" value="F:magnesium ion binding"/>
    <property type="evidence" value="ECO:0007669"/>
    <property type="project" value="UniProtKB-UniRule"/>
</dbReference>
<name>A0A917JIL9_9ENTE</name>
<evidence type="ECO:0000256" key="1">
    <source>
        <dbReference type="ARBA" id="ARBA00001946"/>
    </source>
</evidence>
<comment type="miscellaneous">
    <text evidence="11">A single active site specifically recognizes both ATP and CTP and is responsible for their addition.</text>
</comment>
<dbReference type="Gene3D" id="3.30.460.10">
    <property type="entry name" value="Beta Polymerase, domain 2"/>
    <property type="match status" value="1"/>
</dbReference>
<feature type="domain" description="tRNA nucleotidyltransferase/poly(A) polymerase RNA and SrmB- binding" evidence="13">
    <location>
        <begin position="174"/>
        <end position="232"/>
    </location>
</feature>
<evidence type="ECO:0000313" key="16">
    <source>
        <dbReference type="Proteomes" id="UP000622610"/>
    </source>
</evidence>
<feature type="binding site" evidence="11">
    <location>
        <position position="116"/>
    </location>
    <ligand>
        <name>CTP</name>
        <dbReference type="ChEBI" id="CHEBI:37563"/>
    </ligand>
</feature>
<dbReference type="RefSeq" id="WP_188368617.1">
    <property type="nucleotide sequence ID" value="NZ_BMDT01000019.1"/>
</dbReference>
<dbReference type="PANTHER" id="PTHR46173">
    <property type="entry name" value="CCA TRNA NUCLEOTIDYLTRANSFERASE 1, MITOCHONDRIAL"/>
    <property type="match status" value="1"/>
</dbReference>
<dbReference type="EMBL" id="BMDT01000019">
    <property type="protein sequence ID" value="GGI66797.1"/>
    <property type="molecule type" value="Genomic_DNA"/>
</dbReference>
<evidence type="ECO:0000256" key="11">
    <source>
        <dbReference type="HAMAP-Rule" id="MF_01263"/>
    </source>
</evidence>
<keyword evidence="2 11" id="KW-0808">Transferase</keyword>
<feature type="binding site" evidence="11">
    <location>
        <position position="162"/>
    </location>
    <ligand>
        <name>CTP</name>
        <dbReference type="ChEBI" id="CHEBI:37563"/>
    </ligand>
</feature>
<feature type="binding site" evidence="11">
    <location>
        <position position="32"/>
    </location>
    <ligand>
        <name>ATP</name>
        <dbReference type="ChEBI" id="CHEBI:30616"/>
    </ligand>
</feature>
<dbReference type="AlphaFoldDB" id="A0A917JIL9"/>
<dbReference type="GO" id="GO:0001680">
    <property type="term" value="P:tRNA 3'-terminal CCA addition"/>
    <property type="evidence" value="ECO:0007669"/>
    <property type="project" value="UniProtKB-UniRule"/>
</dbReference>
<keyword evidence="9 11" id="KW-0460">Magnesium</keyword>
<dbReference type="HAMAP" id="MF_01263">
    <property type="entry name" value="CCA_bact_type3"/>
    <property type="match status" value="1"/>
</dbReference>
<keyword evidence="5 11" id="KW-0479">Metal-binding</keyword>
<feature type="binding site" evidence="11">
    <location>
        <position position="159"/>
    </location>
    <ligand>
        <name>ATP</name>
        <dbReference type="ChEBI" id="CHEBI:30616"/>
    </ligand>
</feature>
<evidence type="ECO:0000256" key="8">
    <source>
        <dbReference type="ARBA" id="ARBA00022840"/>
    </source>
</evidence>
<evidence type="ECO:0000259" key="13">
    <source>
        <dbReference type="Pfam" id="PF12627"/>
    </source>
</evidence>
<comment type="function">
    <text evidence="11">Catalyzes the addition and repair of the essential 3'-terminal CCA sequence in tRNAs without using a nucleic acid template. Adds these three nucleotides in the order of C, C, and A to the tRNA nucleotide-73, using CTP and ATP as substrates and producing inorganic pyrophosphate. tRNA 3'-terminal CCA addition is required both for tRNA processing and repair. Also involved in tRNA surveillance by mediating tandem CCA addition to generate a CCACCA at the 3' terminus of unstable tRNAs. While stable tRNAs receive only 3'-terminal CCA, unstable tRNAs are marked with CCACCA and rapidly degraded.</text>
</comment>
<dbReference type="NCBIfam" id="NF009814">
    <property type="entry name" value="PRK13299.1"/>
    <property type="match status" value="1"/>
</dbReference>
<feature type="binding site" evidence="11">
    <location>
        <position position="165"/>
    </location>
    <ligand>
        <name>CTP</name>
        <dbReference type="ChEBI" id="CHEBI:37563"/>
    </ligand>
</feature>
<keyword evidence="10 11" id="KW-0694">RNA-binding</keyword>